<reference evidence="2 3" key="1">
    <citation type="submission" date="2013-04" db="EMBL/GenBank/DDBJ databases">
        <title>The Genome Sequence of Propionimicrobium lymphophilum ACS-093-V-SCH5.</title>
        <authorList>
            <consortium name="The Broad Institute Genomics Platform"/>
            <person name="Earl A."/>
            <person name="Ward D."/>
            <person name="Feldgarden M."/>
            <person name="Gevers D."/>
            <person name="Saerens B."/>
            <person name="Vaneechoutte M."/>
            <person name="Walker B."/>
            <person name="Young S."/>
            <person name="Zeng Q."/>
            <person name="Gargeya S."/>
            <person name="Fitzgerald M."/>
            <person name="Haas B."/>
            <person name="Abouelleil A."/>
            <person name="Allen A.W."/>
            <person name="Alvarado L."/>
            <person name="Arachchi H.M."/>
            <person name="Berlin A.M."/>
            <person name="Chapman S.B."/>
            <person name="Gainer-Dewar J."/>
            <person name="Goldberg J."/>
            <person name="Griggs A."/>
            <person name="Gujja S."/>
            <person name="Hansen M."/>
            <person name="Howarth C."/>
            <person name="Imamovic A."/>
            <person name="Ireland A."/>
            <person name="Larimer J."/>
            <person name="McCowan C."/>
            <person name="Murphy C."/>
            <person name="Pearson M."/>
            <person name="Poon T.W."/>
            <person name="Priest M."/>
            <person name="Roberts A."/>
            <person name="Saif S."/>
            <person name="Shea T."/>
            <person name="Sisk P."/>
            <person name="Sykes S."/>
            <person name="Wortman J."/>
            <person name="Nusbaum C."/>
            <person name="Birren B."/>
        </authorList>
    </citation>
    <scope>NUCLEOTIDE SEQUENCE [LARGE SCALE GENOMIC DNA]</scope>
    <source>
        <strain evidence="2 3">ACS-093-V-SCH5</strain>
    </source>
</reference>
<evidence type="ECO:0000313" key="3">
    <source>
        <dbReference type="Proteomes" id="UP000014417"/>
    </source>
</evidence>
<feature type="transmembrane region" description="Helical" evidence="1">
    <location>
        <begin position="44"/>
        <end position="63"/>
    </location>
</feature>
<name>S2W084_9ACTN</name>
<organism evidence="2 3">
    <name type="scientific">Propionimicrobium lymphophilum ACS-093-V-SCH5</name>
    <dbReference type="NCBI Taxonomy" id="883161"/>
    <lineage>
        <taxon>Bacteria</taxon>
        <taxon>Bacillati</taxon>
        <taxon>Actinomycetota</taxon>
        <taxon>Actinomycetes</taxon>
        <taxon>Propionibacteriales</taxon>
        <taxon>Propionibacteriaceae</taxon>
        <taxon>Propionimicrobium</taxon>
    </lineage>
</organism>
<feature type="transmembrane region" description="Helical" evidence="1">
    <location>
        <begin position="180"/>
        <end position="208"/>
    </location>
</feature>
<dbReference type="InterPro" id="IPR010539">
    <property type="entry name" value="BaxI_1-like"/>
</dbReference>
<protein>
    <recommendedName>
        <fullName evidence="4">Bax inhibitor-1/YccA family protein</fullName>
    </recommendedName>
</protein>
<keyword evidence="1" id="KW-0812">Transmembrane</keyword>
<dbReference type="PATRIC" id="fig|883161.3.peg.689"/>
<gene>
    <name evidence="2" type="ORF">HMPREF9306_00689</name>
</gene>
<dbReference type="Proteomes" id="UP000014417">
    <property type="component" value="Unassembled WGS sequence"/>
</dbReference>
<dbReference type="STRING" id="883161.HMPREF9306_00689"/>
<evidence type="ECO:0000256" key="1">
    <source>
        <dbReference type="SAM" id="Phobius"/>
    </source>
</evidence>
<feature type="transmembrane region" description="Helical" evidence="1">
    <location>
        <begin position="69"/>
        <end position="86"/>
    </location>
</feature>
<keyword evidence="1" id="KW-0472">Membrane</keyword>
<dbReference type="OrthoDB" id="116480at2"/>
<evidence type="ECO:0000313" key="2">
    <source>
        <dbReference type="EMBL" id="EPD33158.1"/>
    </source>
</evidence>
<accession>S2W084</accession>
<evidence type="ECO:0008006" key="4">
    <source>
        <dbReference type="Google" id="ProtNLM"/>
    </source>
</evidence>
<comment type="caution">
    <text evidence="2">The sequence shown here is derived from an EMBL/GenBank/DDBJ whole genome shotgun (WGS) entry which is preliminary data.</text>
</comment>
<dbReference type="HOGENOM" id="CLU_074030_0_0_11"/>
<feature type="transmembrane region" description="Helical" evidence="1">
    <location>
        <begin position="153"/>
        <end position="174"/>
    </location>
</feature>
<dbReference type="RefSeq" id="WP_016455533.1">
    <property type="nucleotide sequence ID" value="NZ_KE150269.1"/>
</dbReference>
<sequence>MRSSNPVFTRTDFGADQRGYGYDTEPRLADYESMTLQDVVNKSFILLILLVGVAIATITIVPVQALSGVAVLCSVAALVAALVVSFRRKVSAAGVVVYTVLEGAVIGAWSYILESMYPGIVFQAVLGTFMAAAATFVAYRFGGVRVRGKFARGVVIGMFAYVGVALVNLVFSFFGNSFGWAGVGAGAGAIAWVSAGIGVFLAVASLVMDFDEIERGVRMGAPRQESWRAAFGLMVTMIWLYTQILRILSFFRND</sequence>
<keyword evidence="1" id="KW-1133">Transmembrane helix</keyword>
<dbReference type="Pfam" id="PF12811">
    <property type="entry name" value="BaxI_1"/>
    <property type="match status" value="1"/>
</dbReference>
<dbReference type="PIRSF" id="PIRSF009160">
    <property type="entry name" value="UCP009160"/>
    <property type="match status" value="1"/>
</dbReference>
<feature type="transmembrane region" description="Helical" evidence="1">
    <location>
        <begin position="119"/>
        <end position="141"/>
    </location>
</feature>
<dbReference type="PANTHER" id="PTHR41282:SF1">
    <property type="entry name" value="CONSERVED TRANSMEMBRANE PROTEIN-RELATED"/>
    <property type="match status" value="1"/>
</dbReference>
<proteinExistence type="predicted"/>
<dbReference type="PANTHER" id="PTHR41282">
    <property type="entry name" value="CONSERVED TRANSMEMBRANE PROTEIN-RELATED"/>
    <property type="match status" value="1"/>
</dbReference>
<feature type="transmembrane region" description="Helical" evidence="1">
    <location>
        <begin position="229"/>
        <end position="251"/>
    </location>
</feature>
<dbReference type="EMBL" id="AGZR01000005">
    <property type="protein sequence ID" value="EPD33158.1"/>
    <property type="molecule type" value="Genomic_DNA"/>
</dbReference>
<dbReference type="AlphaFoldDB" id="S2W084"/>
<feature type="transmembrane region" description="Helical" evidence="1">
    <location>
        <begin position="93"/>
        <end position="113"/>
    </location>
</feature>
<keyword evidence="3" id="KW-1185">Reference proteome</keyword>